<dbReference type="InterPro" id="IPR000212">
    <property type="entry name" value="DNA_helicase_UvrD/REP"/>
</dbReference>
<name>A0A0G1YLX0_9BACT</name>
<keyword evidence="3 10" id="KW-0378">Hydrolase</keyword>
<comment type="catalytic activity">
    <reaction evidence="7">
        <text>Couples ATP hydrolysis with the unwinding of duplex DNA by translocating in the 3'-5' direction.</text>
        <dbReference type="EC" id="5.6.2.4"/>
    </reaction>
</comment>
<feature type="binding site" evidence="10">
    <location>
        <begin position="29"/>
        <end position="36"/>
    </location>
    <ligand>
        <name>ATP</name>
        <dbReference type="ChEBI" id="CHEBI:30616"/>
    </ligand>
</feature>
<keyword evidence="5 10" id="KW-0067">ATP-binding</keyword>
<dbReference type="CDD" id="cd18807">
    <property type="entry name" value="SF1_C_UvrD"/>
    <property type="match status" value="1"/>
</dbReference>
<comment type="catalytic activity">
    <reaction evidence="9">
        <text>ATP + H2O = ADP + phosphate + H(+)</text>
        <dbReference type="Rhea" id="RHEA:13065"/>
        <dbReference type="ChEBI" id="CHEBI:15377"/>
        <dbReference type="ChEBI" id="CHEBI:15378"/>
        <dbReference type="ChEBI" id="CHEBI:30616"/>
        <dbReference type="ChEBI" id="CHEBI:43474"/>
        <dbReference type="ChEBI" id="CHEBI:456216"/>
        <dbReference type="EC" id="5.6.2.4"/>
    </reaction>
</comment>
<dbReference type="InterPro" id="IPR027417">
    <property type="entry name" value="P-loop_NTPase"/>
</dbReference>
<evidence type="ECO:0000256" key="8">
    <source>
        <dbReference type="ARBA" id="ARBA00034808"/>
    </source>
</evidence>
<evidence type="ECO:0000256" key="5">
    <source>
        <dbReference type="ARBA" id="ARBA00022840"/>
    </source>
</evidence>
<evidence type="ECO:0000259" key="11">
    <source>
        <dbReference type="PROSITE" id="PS51198"/>
    </source>
</evidence>
<evidence type="ECO:0000256" key="1">
    <source>
        <dbReference type="ARBA" id="ARBA00009922"/>
    </source>
</evidence>
<evidence type="ECO:0000256" key="6">
    <source>
        <dbReference type="ARBA" id="ARBA00023235"/>
    </source>
</evidence>
<accession>A0A0G1YLX0</accession>
<gene>
    <name evidence="13" type="ORF">UY39_C0015G0007</name>
</gene>
<keyword evidence="6" id="KW-0413">Isomerase</keyword>
<dbReference type="GO" id="GO:0016887">
    <property type="term" value="F:ATP hydrolysis activity"/>
    <property type="evidence" value="ECO:0007669"/>
    <property type="project" value="RHEA"/>
</dbReference>
<dbReference type="PATRIC" id="fig|1618675.3.peg.227"/>
<evidence type="ECO:0000256" key="4">
    <source>
        <dbReference type="ARBA" id="ARBA00022806"/>
    </source>
</evidence>
<dbReference type="GO" id="GO:0005829">
    <property type="term" value="C:cytosol"/>
    <property type="evidence" value="ECO:0007669"/>
    <property type="project" value="TreeGrafter"/>
</dbReference>
<dbReference type="Gene3D" id="3.40.50.300">
    <property type="entry name" value="P-loop containing nucleotide triphosphate hydrolases"/>
    <property type="match status" value="2"/>
</dbReference>
<dbReference type="PROSITE" id="PS51198">
    <property type="entry name" value="UVRD_HELICASE_ATP_BIND"/>
    <property type="match status" value="1"/>
</dbReference>
<dbReference type="Gene3D" id="1.10.486.10">
    <property type="entry name" value="PCRA, domain 4"/>
    <property type="match status" value="1"/>
</dbReference>
<reference evidence="13 14" key="1">
    <citation type="journal article" date="2015" name="Nature">
        <title>rRNA introns, odd ribosomes, and small enigmatic genomes across a large radiation of phyla.</title>
        <authorList>
            <person name="Brown C.T."/>
            <person name="Hug L.A."/>
            <person name="Thomas B.C."/>
            <person name="Sharon I."/>
            <person name="Castelle C.J."/>
            <person name="Singh A."/>
            <person name="Wilkins M.J."/>
            <person name="Williams K.H."/>
            <person name="Banfield J.F."/>
        </authorList>
    </citation>
    <scope>NUCLEOTIDE SEQUENCE [LARGE SCALE GENOMIC DNA]</scope>
</reference>
<protein>
    <recommendedName>
        <fullName evidence="8">DNA 3'-5' helicase</fullName>
        <ecNumber evidence="8">5.6.2.4</ecNumber>
    </recommendedName>
</protein>
<proteinExistence type="inferred from homology"/>
<dbReference type="PANTHER" id="PTHR11070:SF55">
    <property type="entry name" value="DNA 3'-5' HELICASE"/>
    <property type="match status" value="1"/>
</dbReference>
<dbReference type="Pfam" id="PF00580">
    <property type="entry name" value="UvrD-helicase"/>
    <property type="match status" value="1"/>
</dbReference>
<evidence type="ECO:0000259" key="12">
    <source>
        <dbReference type="PROSITE" id="PS51217"/>
    </source>
</evidence>
<evidence type="ECO:0000256" key="3">
    <source>
        <dbReference type="ARBA" id="ARBA00022801"/>
    </source>
</evidence>
<dbReference type="PROSITE" id="PS51217">
    <property type="entry name" value="UVRD_HELICASE_CTER"/>
    <property type="match status" value="1"/>
</dbReference>
<dbReference type="GO" id="GO:0005524">
    <property type="term" value="F:ATP binding"/>
    <property type="evidence" value="ECO:0007669"/>
    <property type="project" value="UniProtKB-UniRule"/>
</dbReference>
<comment type="caution">
    <text evidence="13">The sequence shown here is derived from an EMBL/GenBank/DDBJ whole genome shotgun (WGS) entry which is preliminary data.</text>
</comment>
<feature type="domain" description="UvrD-like helicase ATP-binding" evidence="11">
    <location>
        <begin position="8"/>
        <end position="284"/>
    </location>
</feature>
<evidence type="ECO:0000313" key="14">
    <source>
        <dbReference type="Proteomes" id="UP000034589"/>
    </source>
</evidence>
<dbReference type="SUPFAM" id="SSF52540">
    <property type="entry name" value="P-loop containing nucleoside triphosphate hydrolases"/>
    <property type="match status" value="1"/>
</dbReference>
<dbReference type="PANTHER" id="PTHR11070">
    <property type="entry name" value="UVRD / RECB / PCRA DNA HELICASE FAMILY MEMBER"/>
    <property type="match status" value="1"/>
</dbReference>
<keyword evidence="4 10" id="KW-0347">Helicase</keyword>
<evidence type="ECO:0000256" key="2">
    <source>
        <dbReference type="ARBA" id="ARBA00022741"/>
    </source>
</evidence>
<dbReference type="Proteomes" id="UP000034589">
    <property type="component" value="Unassembled WGS sequence"/>
</dbReference>
<dbReference type="EMBL" id="LCPV01000015">
    <property type="protein sequence ID" value="KKW07364.1"/>
    <property type="molecule type" value="Genomic_DNA"/>
</dbReference>
<dbReference type="InterPro" id="IPR013986">
    <property type="entry name" value="DExx_box_DNA_helicase_dom_sf"/>
</dbReference>
<evidence type="ECO:0000256" key="7">
    <source>
        <dbReference type="ARBA" id="ARBA00034617"/>
    </source>
</evidence>
<dbReference type="Pfam" id="PF13361">
    <property type="entry name" value="UvrD_C"/>
    <property type="match status" value="1"/>
</dbReference>
<dbReference type="AlphaFoldDB" id="A0A0G1YLX0"/>
<keyword evidence="2 10" id="KW-0547">Nucleotide-binding</keyword>
<organism evidence="13 14">
    <name type="scientific">Candidatus Kaiserbacteria bacterium GW2011_GWC2_49_12</name>
    <dbReference type="NCBI Taxonomy" id="1618675"/>
    <lineage>
        <taxon>Bacteria</taxon>
        <taxon>Candidatus Kaiseribacteriota</taxon>
    </lineage>
</organism>
<dbReference type="GO" id="GO:0043138">
    <property type="term" value="F:3'-5' DNA helicase activity"/>
    <property type="evidence" value="ECO:0007669"/>
    <property type="project" value="UniProtKB-EC"/>
</dbReference>
<feature type="domain" description="UvrD-like helicase C-terminal" evidence="12">
    <location>
        <begin position="285"/>
        <end position="539"/>
    </location>
</feature>
<evidence type="ECO:0000256" key="9">
    <source>
        <dbReference type="ARBA" id="ARBA00048988"/>
    </source>
</evidence>
<dbReference type="GO" id="GO:0033202">
    <property type="term" value="C:DNA helicase complex"/>
    <property type="evidence" value="ECO:0007669"/>
    <property type="project" value="TreeGrafter"/>
</dbReference>
<dbReference type="InterPro" id="IPR014017">
    <property type="entry name" value="DNA_helicase_UvrD-like_C"/>
</dbReference>
<dbReference type="Gene3D" id="1.10.10.160">
    <property type="match status" value="1"/>
</dbReference>
<evidence type="ECO:0000313" key="13">
    <source>
        <dbReference type="EMBL" id="KKW07364.1"/>
    </source>
</evidence>
<sequence>MRGLHLLEGLNTAQRQAVVHAKGPLLIIAGAGAGKTRTVAHRIAYLIEGGVSARHILAVTFTNKAAGEMRNRVRSLGPNATGGALIATFHSLGVRLLREFHKEAGIPSTFTIWDRDDSIRALKKIIVDLDMGDMTPRSVLAAISRAKSDCLSGEAYAEQAVSFREQCVTRAWDRYEKVLREEDALDFDDLLLRTLTLLNTSPNTLSLLQARWKYLHVDEYQDTNKAQYEIARLLAGETKNICAVADLDQCIYTWRGARLENLLEFEREFPNTTTVLLEQNYRSTRTIISAANSVIEKNVRRKPKKLFTERETGEAITLYAAENDIDEAWFVARAAQRLIARGMNPSSIAVLYRENFQSRALEEVFLHLNTPYRVIGTRFFERREVKDVLSYLRASLNPKARADITRIIASPPRGIGKVTLAKMLSGDALGGTVAKKVADFRATLHDIGRATDILPASEAVRFAYERSGIEAYIAKYIEGGAERAENIRELVNLSTRYDDEQPPQGILKLLEEAALQSDQDELEKPMDAVSLMTVHASKGLEFDVVFITGLEQGLFPAIRAESAERDPEEERRLFYVALTRARKRLFLSYATERMRWSSRERTLPSEFLEDIDSRLVESAKKEHVENERTIE</sequence>
<evidence type="ECO:0000256" key="10">
    <source>
        <dbReference type="PROSITE-ProRule" id="PRU00560"/>
    </source>
</evidence>
<dbReference type="GO" id="GO:0003677">
    <property type="term" value="F:DNA binding"/>
    <property type="evidence" value="ECO:0007669"/>
    <property type="project" value="InterPro"/>
</dbReference>
<dbReference type="InterPro" id="IPR014016">
    <property type="entry name" value="UvrD-like_ATP-bd"/>
</dbReference>
<comment type="similarity">
    <text evidence="1">Belongs to the helicase family. UvrD subfamily.</text>
</comment>
<dbReference type="CDD" id="cd17932">
    <property type="entry name" value="DEXQc_UvrD"/>
    <property type="match status" value="1"/>
</dbReference>
<dbReference type="GO" id="GO:0000725">
    <property type="term" value="P:recombinational repair"/>
    <property type="evidence" value="ECO:0007669"/>
    <property type="project" value="TreeGrafter"/>
</dbReference>
<dbReference type="EC" id="5.6.2.4" evidence="8"/>